<evidence type="ECO:0000256" key="3">
    <source>
        <dbReference type="ARBA" id="ARBA00022448"/>
    </source>
</evidence>
<reference evidence="14" key="2">
    <citation type="journal article" date="2023" name="IMA Fungus">
        <title>Comparative genomic study of the Penicillium genus elucidates a diverse pangenome and 15 lateral gene transfer events.</title>
        <authorList>
            <person name="Petersen C."/>
            <person name="Sorensen T."/>
            <person name="Nielsen M.R."/>
            <person name="Sondergaard T.E."/>
            <person name="Sorensen J.L."/>
            <person name="Fitzpatrick D.A."/>
            <person name="Frisvad J.C."/>
            <person name="Nielsen K.L."/>
        </authorList>
    </citation>
    <scope>NUCLEOTIDE SEQUENCE</scope>
    <source>
        <strain evidence="14">IBT 16849</strain>
    </source>
</reference>
<dbReference type="InterPro" id="IPR003593">
    <property type="entry name" value="AAA+_ATPase"/>
</dbReference>
<dbReference type="Proteomes" id="UP001150879">
    <property type="component" value="Unassembled WGS sequence"/>
</dbReference>
<protein>
    <submittedName>
        <fullName evidence="14">ABC transporter integral membrane type 1</fullName>
    </submittedName>
</protein>
<evidence type="ECO:0000313" key="15">
    <source>
        <dbReference type="Proteomes" id="UP001150879"/>
    </source>
</evidence>
<dbReference type="InterPro" id="IPR011527">
    <property type="entry name" value="ABC1_TM_dom"/>
</dbReference>
<evidence type="ECO:0000256" key="1">
    <source>
        <dbReference type="ARBA" id="ARBA00004651"/>
    </source>
</evidence>
<evidence type="ECO:0000256" key="11">
    <source>
        <dbReference type="SAM" id="Phobius"/>
    </source>
</evidence>
<keyword evidence="5 11" id="KW-0812">Transmembrane</keyword>
<keyword evidence="7" id="KW-0067">ATP-binding</keyword>
<evidence type="ECO:0000256" key="7">
    <source>
        <dbReference type="ARBA" id="ARBA00022840"/>
    </source>
</evidence>
<dbReference type="Gene3D" id="3.40.50.300">
    <property type="entry name" value="P-loop containing nucleotide triphosphate hydrolases"/>
    <property type="match status" value="2"/>
</dbReference>
<dbReference type="EMBL" id="JAPQKP010000003">
    <property type="protein sequence ID" value="KAJ5199430.1"/>
    <property type="molecule type" value="Genomic_DNA"/>
</dbReference>
<feature type="transmembrane region" description="Helical" evidence="11">
    <location>
        <begin position="316"/>
        <end position="337"/>
    </location>
</feature>
<evidence type="ECO:0000259" key="13">
    <source>
        <dbReference type="PROSITE" id="PS50929"/>
    </source>
</evidence>
<organism evidence="14 15">
    <name type="scientific">Penicillium cf. griseofulvum</name>
    <dbReference type="NCBI Taxonomy" id="2972120"/>
    <lineage>
        <taxon>Eukaryota</taxon>
        <taxon>Fungi</taxon>
        <taxon>Dikarya</taxon>
        <taxon>Ascomycota</taxon>
        <taxon>Pezizomycotina</taxon>
        <taxon>Eurotiomycetes</taxon>
        <taxon>Eurotiomycetidae</taxon>
        <taxon>Eurotiales</taxon>
        <taxon>Aspergillaceae</taxon>
        <taxon>Penicillium</taxon>
    </lineage>
</organism>
<keyword evidence="8 11" id="KW-1133">Transmembrane helix</keyword>
<dbReference type="PROSITE" id="PS50893">
    <property type="entry name" value="ABC_TRANSPORTER_2"/>
    <property type="match status" value="2"/>
</dbReference>
<reference evidence="14" key="1">
    <citation type="submission" date="2022-11" db="EMBL/GenBank/DDBJ databases">
        <authorList>
            <person name="Petersen C."/>
        </authorList>
    </citation>
    <scope>NUCLEOTIDE SEQUENCE</scope>
    <source>
        <strain evidence="14">IBT 16849</strain>
    </source>
</reference>
<feature type="transmembrane region" description="Helical" evidence="11">
    <location>
        <begin position="71"/>
        <end position="91"/>
    </location>
</feature>
<dbReference type="InterPro" id="IPR017871">
    <property type="entry name" value="ABC_transporter-like_CS"/>
</dbReference>
<evidence type="ECO:0000256" key="5">
    <source>
        <dbReference type="ARBA" id="ARBA00022692"/>
    </source>
</evidence>
<dbReference type="CDD" id="cd18579">
    <property type="entry name" value="ABC_6TM_ABCC_D1"/>
    <property type="match status" value="1"/>
</dbReference>
<dbReference type="SUPFAM" id="SSF52540">
    <property type="entry name" value="P-loop containing nucleoside triphosphate hydrolases"/>
    <property type="match status" value="2"/>
</dbReference>
<evidence type="ECO:0000259" key="12">
    <source>
        <dbReference type="PROSITE" id="PS50893"/>
    </source>
</evidence>
<feature type="domain" description="ABC transmembrane type-1" evidence="13">
    <location>
        <begin position="284"/>
        <end position="559"/>
    </location>
</feature>
<dbReference type="SUPFAM" id="SSF90123">
    <property type="entry name" value="ABC transporter transmembrane region"/>
    <property type="match status" value="2"/>
</dbReference>
<accession>A0A9W9JM42</accession>
<dbReference type="InterPro" id="IPR044726">
    <property type="entry name" value="ABCC_6TM_D2"/>
</dbReference>
<dbReference type="FunFam" id="1.20.1560.10:FF:000055">
    <property type="entry name" value="ABC multidrug transporter (Eurofung)"/>
    <property type="match status" value="1"/>
</dbReference>
<name>A0A9W9JM42_9EURO</name>
<feature type="transmembrane region" description="Helical" evidence="11">
    <location>
        <begin position="1128"/>
        <end position="1148"/>
    </location>
</feature>
<dbReference type="CDD" id="cd03250">
    <property type="entry name" value="ABCC_MRP_domain1"/>
    <property type="match status" value="1"/>
</dbReference>
<keyword evidence="3" id="KW-0813">Transport</keyword>
<feature type="transmembrane region" description="Helical" evidence="11">
    <location>
        <begin position="103"/>
        <end position="124"/>
    </location>
</feature>
<dbReference type="Pfam" id="PF00005">
    <property type="entry name" value="ABC_tran"/>
    <property type="match status" value="2"/>
</dbReference>
<dbReference type="PROSITE" id="PS00211">
    <property type="entry name" value="ABC_TRANSPORTER_1"/>
    <property type="match status" value="1"/>
</dbReference>
<dbReference type="InterPro" id="IPR050173">
    <property type="entry name" value="ABC_transporter_C-like"/>
</dbReference>
<feature type="region of interest" description="Disordered" evidence="10">
    <location>
        <begin position="840"/>
        <end position="859"/>
    </location>
</feature>
<keyword evidence="15" id="KW-1185">Reference proteome</keyword>
<dbReference type="InterPro" id="IPR027417">
    <property type="entry name" value="P-loop_NTPase"/>
</dbReference>
<sequence>MVSTARAVCLSVADAALGPRVNVACRNFDFTVYFEDLFFVCLPTALFLLGLPTSLWLLWNEPRRIKRSTRLLFKIAALVTLFACQLAFLVLRRLGSTVIQTNASLAADVLEVVAISSAIVLSYIHHCRSIRPSTLLTLFLSARSLVGIARVRTLWLIPDETTKAIVFTIGFIFTFISLVFESSEKESIVIPETEKPATPEPFSGFWKQASFAWLAGTFRLGYSKVISVDDLPDLDPRLDTEVVAHKLQSVWSMKQENKSKKYALLVACFRAYYAPFISAVIPRLFLSGFTFCQPFLINATVSWVGNSDAAMDSGKALIGAYALTYSGMAVFTALYGYHTFRFTIRLRGGLISLIHTQTVRARAVDLGEITAITLMGTDVERIASGFRSIHEMWASLIDIAVAIFLLERQLGVACLVPAVIVIVFVAATMKLAAASSTSQRSWVEKVEDRLRMTSLALEKIKEVKMLGLSEKISSIIRGLRQAEVATSAVFRKLLIVRVVISNSPTDLAPIATFVVYTIIALKKHDQSILAAKAFTSMSLISLVTTPVLTFIQAIPAVIQCVGCFDRIQEYCSKPHAKDNSETPDAGENLQDESPGSFKMDKLRPDGSVIEFKGQDFGWDKNASPVLHDVRLKIPDGLITMIVGPIGCGKSTLIESILGETLTAGDRSGTNLSSVAYCAQIPWIQSRTISENIIGDRPMDKDWYQTVISSCGLERDITRLRQGGQTPVAGNGMTLSGGQKQRIALARALYSRSRLVLLDDVFSGIDSSATEAIARDIFSKTGLLRKMRTTVVFATHSMFLLQYADNIIVLEDGHILETGSLDSLKTPNSYIQELKAASVAPSVNSSGIGPSDKVEPSLLPDKKDEDFAEDELDNQDSYDDLNRQEGDFSVYSYYASASGRRTFISCLIFALFWAFCREFTTVWLDMWTAANAKSGNSHIAMYLGVYIAFGVASIIFMIIVSWLLIVNVVSSSALQLHENVLTSTFRAPFQFFHNVDIGSITNRFSQDMDLIDMSLPIEVFNVIAWGCTCLVKLIILAVVAKYLAIVIPFAAALVYMTQKFYLRTSRQLRFLDIEAKAPLYTHFLELVSGAATVRAYKWQESFDKACITLLNLSQRPVYLMYCVQQCLGFFLDMLVAVLAVILVVTVVFLRDKFDPGDVGVALVMVMTFNSVLMQLIKDWTNMETSIGAVSRVKVYAATTELEESALDSTPSLPTQWPTAGAIEFSGVVARHSAKLPPSLKGISMSIRAGEKIAICGPSGSGKTTLILALLGMVQSEKGTICIDGFDLSDYSRAEARTKLNVITQDPFLVAGTVRFNVDPFEEASDDEIISALQKVRLWGKIEKEGGLDMAMKVTTWSQGQKQLLCLARAMVRKGKVLILDEATSSVDNETENFMQEIINTEFSTHTVLAVVHRLRFINHYDRIALLDNGTLMEFDSPGALMSTDSRFKTLHDSGNL</sequence>
<dbReference type="GO" id="GO:0016887">
    <property type="term" value="F:ATP hydrolysis activity"/>
    <property type="evidence" value="ECO:0007669"/>
    <property type="project" value="InterPro"/>
</dbReference>
<evidence type="ECO:0000256" key="2">
    <source>
        <dbReference type="ARBA" id="ARBA00009726"/>
    </source>
</evidence>
<dbReference type="InterPro" id="IPR056227">
    <property type="entry name" value="TMD0_ABC"/>
</dbReference>
<dbReference type="FunFam" id="1.20.1560.10:FF:000066">
    <property type="entry name" value="ABC multidrug transporter (Eurofung)"/>
    <property type="match status" value="1"/>
</dbReference>
<dbReference type="PANTHER" id="PTHR24223:SF404">
    <property type="entry name" value="ABC MULTIDRUG TRANSPORTER (EUROFUNG)-RELATED"/>
    <property type="match status" value="1"/>
</dbReference>
<feature type="transmembrane region" description="Helical" evidence="11">
    <location>
        <begin position="410"/>
        <end position="429"/>
    </location>
</feature>
<dbReference type="Pfam" id="PF00664">
    <property type="entry name" value="ABC_membrane"/>
    <property type="match status" value="1"/>
</dbReference>
<dbReference type="SMART" id="SM00382">
    <property type="entry name" value="AAA"/>
    <property type="match status" value="2"/>
</dbReference>
<dbReference type="Pfam" id="PF24357">
    <property type="entry name" value="TMD0_ABC"/>
    <property type="match status" value="1"/>
</dbReference>
<dbReference type="InterPro" id="IPR044746">
    <property type="entry name" value="ABCC_6TM_D1"/>
</dbReference>
<feature type="transmembrane region" description="Helical" evidence="11">
    <location>
        <begin position="1022"/>
        <end position="1055"/>
    </location>
</feature>
<dbReference type="GO" id="GO:0005886">
    <property type="term" value="C:plasma membrane"/>
    <property type="evidence" value="ECO:0007669"/>
    <property type="project" value="UniProtKB-SubCell"/>
</dbReference>
<comment type="similarity">
    <text evidence="2">Belongs to the ABC transporter superfamily. ABCC family. Conjugate transporter (TC 3.A.1.208) subfamily.</text>
</comment>
<dbReference type="InterPro" id="IPR003439">
    <property type="entry name" value="ABC_transporter-like_ATP-bd"/>
</dbReference>
<feature type="transmembrane region" description="Helical" evidence="11">
    <location>
        <begin position="938"/>
        <end position="964"/>
    </location>
</feature>
<comment type="caution">
    <text evidence="14">The sequence shown here is derived from an EMBL/GenBank/DDBJ whole genome shotgun (WGS) entry which is preliminary data.</text>
</comment>
<feature type="transmembrane region" description="Helical" evidence="11">
    <location>
        <begin position="901"/>
        <end position="926"/>
    </location>
</feature>
<dbReference type="FunFam" id="3.40.50.300:FF:000838">
    <property type="entry name" value="ABC multidrug transporter (Eurofung)"/>
    <property type="match status" value="1"/>
</dbReference>
<feature type="domain" description="ABC transporter" evidence="12">
    <location>
        <begin position="1221"/>
        <end position="1452"/>
    </location>
</feature>
<feature type="transmembrane region" description="Helical" evidence="11">
    <location>
        <begin position="1154"/>
        <end position="1175"/>
    </location>
</feature>
<evidence type="ECO:0000256" key="9">
    <source>
        <dbReference type="ARBA" id="ARBA00023136"/>
    </source>
</evidence>
<feature type="domain" description="ABC transmembrane type-1" evidence="13">
    <location>
        <begin position="906"/>
        <end position="1183"/>
    </location>
</feature>
<dbReference type="GO" id="GO:0005524">
    <property type="term" value="F:ATP binding"/>
    <property type="evidence" value="ECO:0007669"/>
    <property type="project" value="UniProtKB-KW"/>
</dbReference>
<dbReference type="PROSITE" id="PS50929">
    <property type="entry name" value="ABC_TM1F"/>
    <property type="match status" value="2"/>
</dbReference>
<keyword evidence="6" id="KW-0547">Nucleotide-binding</keyword>
<feature type="transmembrane region" description="Helical" evidence="11">
    <location>
        <begin position="262"/>
        <end position="281"/>
    </location>
</feature>
<comment type="subcellular location">
    <subcellularLocation>
        <location evidence="1">Cell membrane</location>
        <topology evidence="1">Multi-pass membrane protein</topology>
    </subcellularLocation>
</comment>
<evidence type="ECO:0000256" key="4">
    <source>
        <dbReference type="ARBA" id="ARBA00022475"/>
    </source>
</evidence>
<feature type="domain" description="ABC transporter" evidence="12">
    <location>
        <begin position="611"/>
        <end position="836"/>
    </location>
</feature>
<gene>
    <name evidence="14" type="ORF">N7472_004634</name>
</gene>
<dbReference type="Gene3D" id="1.20.1560.10">
    <property type="entry name" value="ABC transporter type 1, transmembrane domain"/>
    <property type="match status" value="2"/>
</dbReference>
<evidence type="ECO:0000256" key="10">
    <source>
        <dbReference type="SAM" id="MobiDB-lite"/>
    </source>
</evidence>
<proteinExistence type="inferred from homology"/>
<dbReference type="PANTHER" id="PTHR24223">
    <property type="entry name" value="ATP-BINDING CASSETTE SUB-FAMILY C"/>
    <property type="match status" value="1"/>
</dbReference>
<evidence type="ECO:0000256" key="6">
    <source>
        <dbReference type="ARBA" id="ARBA00022741"/>
    </source>
</evidence>
<evidence type="ECO:0000313" key="14">
    <source>
        <dbReference type="EMBL" id="KAJ5199430.1"/>
    </source>
</evidence>
<keyword evidence="4" id="KW-1003">Cell membrane</keyword>
<dbReference type="CDD" id="cd03244">
    <property type="entry name" value="ABCC_MRP_domain2"/>
    <property type="match status" value="1"/>
</dbReference>
<dbReference type="CDD" id="cd18580">
    <property type="entry name" value="ABC_6TM_ABCC_D2"/>
    <property type="match status" value="1"/>
</dbReference>
<keyword evidence="9 11" id="KW-0472">Membrane</keyword>
<feature type="transmembrane region" description="Helical" evidence="11">
    <location>
        <begin position="37"/>
        <end position="59"/>
    </location>
</feature>
<dbReference type="InterPro" id="IPR036640">
    <property type="entry name" value="ABC1_TM_sf"/>
</dbReference>
<evidence type="ECO:0000256" key="8">
    <source>
        <dbReference type="ARBA" id="ARBA00022989"/>
    </source>
</evidence>
<feature type="region of interest" description="Disordered" evidence="10">
    <location>
        <begin position="575"/>
        <end position="597"/>
    </location>
</feature>
<dbReference type="GO" id="GO:0140359">
    <property type="term" value="F:ABC-type transporter activity"/>
    <property type="evidence" value="ECO:0007669"/>
    <property type="project" value="InterPro"/>
</dbReference>